<dbReference type="GO" id="GO:0016020">
    <property type="term" value="C:membrane"/>
    <property type="evidence" value="ECO:0007669"/>
    <property type="project" value="UniProtKB-SubCell"/>
</dbReference>
<keyword evidence="9" id="KW-1185">Reference proteome</keyword>
<dbReference type="Ensembl" id="ENSFHET00000031133.1">
    <property type="protein sequence ID" value="ENSFHEP00000027849.1"/>
    <property type="gene ID" value="ENSFHEG00000011586.1"/>
</dbReference>
<name>A0A3Q2QL25_FUNHE</name>
<comment type="subcellular location">
    <subcellularLocation>
        <location evidence="1">Membrane</location>
        <topology evidence="1">Multi-pass membrane protein</topology>
    </subcellularLocation>
</comment>
<evidence type="ECO:0000256" key="7">
    <source>
        <dbReference type="SAM" id="Phobius"/>
    </source>
</evidence>
<evidence type="ECO:0000313" key="9">
    <source>
        <dbReference type="Proteomes" id="UP000265000"/>
    </source>
</evidence>
<keyword evidence="6 7" id="KW-0472">Membrane</keyword>
<reference evidence="8" key="2">
    <citation type="submission" date="2025-09" db="UniProtKB">
        <authorList>
            <consortium name="Ensembl"/>
        </authorList>
    </citation>
    <scope>IDENTIFICATION</scope>
</reference>
<proteinExistence type="inferred from homology"/>
<dbReference type="PANTHER" id="PTHR12316:SF26">
    <property type="entry name" value="NINJURIN-2"/>
    <property type="match status" value="1"/>
</dbReference>
<organism evidence="8 9">
    <name type="scientific">Fundulus heteroclitus</name>
    <name type="common">Killifish</name>
    <name type="synonym">Mummichog</name>
    <dbReference type="NCBI Taxonomy" id="8078"/>
    <lineage>
        <taxon>Eukaryota</taxon>
        <taxon>Metazoa</taxon>
        <taxon>Chordata</taxon>
        <taxon>Craniata</taxon>
        <taxon>Vertebrata</taxon>
        <taxon>Euteleostomi</taxon>
        <taxon>Actinopterygii</taxon>
        <taxon>Neopterygii</taxon>
        <taxon>Teleostei</taxon>
        <taxon>Neoteleostei</taxon>
        <taxon>Acanthomorphata</taxon>
        <taxon>Ovalentaria</taxon>
        <taxon>Atherinomorphae</taxon>
        <taxon>Cyprinodontiformes</taxon>
        <taxon>Fundulidae</taxon>
        <taxon>Fundulus</taxon>
    </lineage>
</organism>
<dbReference type="SUPFAM" id="SSF81442">
    <property type="entry name" value="Cytochrome c oxidase subunit I-like"/>
    <property type="match status" value="1"/>
</dbReference>
<feature type="transmembrane region" description="Helical" evidence="7">
    <location>
        <begin position="113"/>
        <end position="140"/>
    </location>
</feature>
<dbReference type="InterPro" id="IPR007007">
    <property type="entry name" value="Ninjurin"/>
</dbReference>
<keyword evidence="4" id="KW-0130">Cell adhesion</keyword>
<evidence type="ECO:0000256" key="3">
    <source>
        <dbReference type="ARBA" id="ARBA00022692"/>
    </source>
</evidence>
<dbReference type="GeneTree" id="ENSGT00940000158219"/>
<dbReference type="GO" id="GO:0042246">
    <property type="term" value="P:tissue regeneration"/>
    <property type="evidence" value="ECO:0007669"/>
    <property type="project" value="InterPro"/>
</dbReference>
<sequence length="186" mass="21042">MGDVQLHFHVHQTNLSPVLLCALVHCHPDTRHLLQDTMFEPLDARGPPEWFGSPWQVNIFFTFQVQVDKKHRLDMNHYATKKSAAQSMLDVALLMANSSQLKTILYVGPGYRFYIPLIVLLGLSITLQVVVGLLLVFLAIAHYDLNDTRKHAKLERMNNAATVFVFFTVLINIFITALGFQSHSVG</sequence>
<dbReference type="AlphaFoldDB" id="A0A3Q2QL25"/>
<dbReference type="GO" id="GO:0007155">
    <property type="term" value="P:cell adhesion"/>
    <property type="evidence" value="ECO:0007669"/>
    <property type="project" value="UniProtKB-KW"/>
</dbReference>
<dbReference type="InterPro" id="IPR036927">
    <property type="entry name" value="Cyt_c_oxase-like_su1_sf"/>
</dbReference>
<reference evidence="8" key="1">
    <citation type="submission" date="2025-08" db="UniProtKB">
        <authorList>
            <consortium name="Ensembl"/>
        </authorList>
    </citation>
    <scope>IDENTIFICATION</scope>
</reference>
<dbReference type="PANTHER" id="PTHR12316">
    <property type="entry name" value="NINJURIN-RELATED"/>
    <property type="match status" value="1"/>
</dbReference>
<dbReference type="Proteomes" id="UP000265000">
    <property type="component" value="Unplaced"/>
</dbReference>
<evidence type="ECO:0000256" key="4">
    <source>
        <dbReference type="ARBA" id="ARBA00022889"/>
    </source>
</evidence>
<evidence type="ECO:0000256" key="2">
    <source>
        <dbReference type="ARBA" id="ARBA00008141"/>
    </source>
</evidence>
<feature type="transmembrane region" description="Helical" evidence="7">
    <location>
        <begin position="161"/>
        <end position="180"/>
    </location>
</feature>
<evidence type="ECO:0000256" key="6">
    <source>
        <dbReference type="ARBA" id="ARBA00023136"/>
    </source>
</evidence>
<dbReference type="Pfam" id="PF04923">
    <property type="entry name" value="Ninjurin"/>
    <property type="match status" value="1"/>
</dbReference>
<evidence type="ECO:0000313" key="8">
    <source>
        <dbReference type="Ensembl" id="ENSFHEP00000027849.1"/>
    </source>
</evidence>
<accession>A0A3Q2QL25</accession>
<protein>
    <submittedName>
        <fullName evidence="8">Ninjurin-1-like</fullName>
    </submittedName>
</protein>
<keyword evidence="3 7" id="KW-0812">Transmembrane</keyword>
<evidence type="ECO:0000256" key="1">
    <source>
        <dbReference type="ARBA" id="ARBA00004141"/>
    </source>
</evidence>
<comment type="similarity">
    <text evidence="2">Belongs to the ninjurin family.</text>
</comment>
<evidence type="ECO:0000256" key="5">
    <source>
        <dbReference type="ARBA" id="ARBA00022989"/>
    </source>
</evidence>
<keyword evidence="5 7" id="KW-1133">Transmembrane helix</keyword>
<dbReference type="STRING" id="8078.ENSFHEP00000027849"/>